<dbReference type="Proteomes" id="UP000491181">
    <property type="component" value="Unassembled WGS sequence"/>
</dbReference>
<keyword evidence="1" id="KW-0812">Transmembrane</keyword>
<evidence type="ECO:0000256" key="1">
    <source>
        <dbReference type="SAM" id="Phobius"/>
    </source>
</evidence>
<gene>
    <name evidence="2" type="ORF">IMSAGC001_01458</name>
</gene>
<name>A0A7J0A104_9BACE</name>
<reference evidence="2 3" key="1">
    <citation type="journal article" date="2020" name="Microbiome">
        <title>Single-cell genomics of uncultured bacteria reveals dietary fiber responders in the mouse gut microbiota.</title>
        <authorList>
            <person name="Chijiiwa R."/>
            <person name="Hosokawa M."/>
            <person name="Kogawa M."/>
            <person name="Nishikawa Y."/>
            <person name="Ide K."/>
            <person name="Sakanashi C."/>
            <person name="Takahashi K."/>
            <person name="Takeyama H."/>
        </authorList>
    </citation>
    <scope>NUCLEOTIDE SEQUENCE [LARGE SCALE GENOMIC DNA]</scope>
    <source>
        <strain evidence="2">IMSAGC_001</strain>
    </source>
</reference>
<protein>
    <submittedName>
        <fullName evidence="2">Uncharacterized protein</fullName>
    </submittedName>
</protein>
<accession>A0A7J0A104</accession>
<keyword evidence="1" id="KW-1133">Transmembrane helix</keyword>
<evidence type="ECO:0000313" key="3">
    <source>
        <dbReference type="Proteomes" id="UP000491181"/>
    </source>
</evidence>
<sequence>MDPDPMTRILKYKKLGVVGSETWLQGKNWCIPSRDLCVKKGGSTIIAALFIACVTVADLDIVIMAITVAIMVAVRTTFLR</sequence>
<evidence type="ECO:0000313" key="2">
    <source>
        <dbReference type="EMBL" id="GFH86054.1"/>
    </source>
</evidence>
<dbReference type="AlphaFoldDB" id="A0A7J0A104"/>
<comment type="caution">
    <text evidence="2">The sequence shown here is derived from an EMBL/GenBank/DDBJ whole genome shotgun (WGS) entry which is preliminary data.</text>
</comment>
<dbReference type="EMBL" id="BLLS01000028">
    <property type="protein sequence ID" value="GFH86054.1"/>
    <property type="molecule type" value="Genomic_DNA"/>
</dbReference>
<organism evidence="2 3">
    <name type="scientific">Bacteroides acidifaciens</name>
    <dbReference type="NCBI Taxonomy" id="85831"/>
    <lineage>
        <taxon>Bacteria</taxon>
        <taxon>Pseudomonadati</taxon>
        <taxon>Bacteroidota</taxon>
        <taxon>Bacteroidia</taxon>
        <taxon>Bacteroidales</taxon>
        <taxon>Bacteroidaceae</taxon>
        <taxon>Bacteroides</taxon>
    </lineage>
</organism>
<proteinExistence type="predicted"/>
<keyword evidence="1" id="KW-0472">Membrane</keyword>
<feature type="transmembrane region" description="Helical" evidence="1">
    <location>
        <begin position="45"/>
        <end position="74"/>
    </location>
</feature>